<name>A0ABW5RD43_9BACL</name>
<reference evidence="2" key="1">
    <citation type="journal article" date="2019" name="Int. J. Syst. Evol. Microbiol.">
        <title>The Global Catalogue of Microorganisms (GCM) 10K type strain sequencing project: providing services to taxonomists for standard genome sequencing and annotation.</title>
        <authorList>
            <consortium name="The Broad Institute Genomics Platform"/>
            <consortium name="The Broad Institute Genome Sequencing Center for Infectious Disease"/>
            <person name="Wu L."/>
            <person name="Ma J."/>
        </authorList>
    </citation>
    <scope>NUCLEOTIDE SEQUENCE [LARGE SCALE GENOMIC DNA]</scope>
    <source>
        <strain evidence="2">KCTC 33676</strain>
    </source>
</reference>
<sequence length="59" mass="6671">MTVILAVVMLQSDHIKAEAEYTFYAKDEAELHQLSFRLEKILDATAHDLGNGTMLLVQH</sequence>
<keyword evidence="2" id="KW-1185">Reference proteome</keyword>
<protein>
    <submittedName>
        <fullName evidence="1">Uncharacterized protein</fullName>
    </submittedName>
</protein>
<evidence type="ECO:0000313" key="2">
    <source>
        <dbReference type="Proteomes" id="UP001597497"/>
    </source>
</evidence>
<dbReference type="InterPro" id="IPR054055">
    <property type="entry name" value="YpzH"/>
</dbReference>
<gene>
    <name evidence="1" type="ORF">ACFSUC_15010</name>
</gene>
<organism evidence="1 2">
    <name type="scientific">Marinicrinis sediminis</name>
    <dbReference type="NCBI Taxonomy" id="1652465"/>
    <lineage>
        <taxon>Bacteria</taxon>
        <taxon>Bacillati</taxon>
        <taxon>Bacillota</taxon>
        <taxon>Bacilli</taxon>
        <taxon>Bacillales</taxon>
        <taxon>Paenibacillaceae</taxon>
    </lineage>
</organism>
<dbReference type="Proteomes" id="UP001597497">
    <property type="component" value="Unassembled WGS sequence"/>
</dbReference>
<dbReference type="Pfam" id="PF21835">
    <property type="entry name" value="YIEGIA_cap"/>
    <property type="match status" value="1"/>
</dbReference>
<proteinExistence type="predicted"/>
<evidence type="ECO:0000313" key="1">
    <source>
        <dbReference type="EMBL" id="MFD2672877.1"/>
    </source>
</evidence>
<comment type="caution">
    <text evidence="1">The sequence shown here is derived from an EMBL/GenBank/DDBJ whole genome shotgun (WGS) entry which is preliminary data.</text>
</comment>
<dbReference type="RefSeq" id="WP_379930439.1">
    <property type="nucleotide sequence ID" value="NZ_JBHUMM010000043.1"/>
</dbReference>
<accession>A0ABW5RD43</accession>
<dbReference type="EMBL" id="JBHUMM010000043">
    <property type="protein sequence ID" value="MFD2672877.1"/>
    <property type="molecule type" value="Genomic_DNA"/>
</dbReference>